<feature type="transmembrane region" description="Helical" evidence="5">
    <location>
        <begin position="167"/>
        <end position="187"/>
    </location>
</feature>
<dbReference type="InterPro" id="IPR004254">
    <property type="entry name" value="AdipoR/HlyIII-related"/>
</dbReference>
<evidence type="ECO:0000256" key="1">
    <source>
        <dbReference type="ARBA" id="ARBA00004141"/>
    </source>
</evidence>
<dbReference type="STRING" id="188906.SAMN04488526_0669"/>
<keyword evidence="4 5" id="KW-0472">Membrane</keyword>
<evidence type="ECO:0000313" key="6">
    <source>
        <dbReference type="EMBL" id="SEK47936.1"/>
    </source>
</evidence>
<dbReference type="Proteomes" id="UP000199283">
    <property type="component" value="Unassembled WGS sequence"/>
</dbReference>
<keyword evidence="3 5" id="KW-1133">Transmembrane helix</keyword>
<evidence type="ECO:0000256" key="5">
    <source>
        <dbReference type="SAM" id="Phobius"/>
    </source>
</evidence>
<keyword evidence="2 5" id="KW-0812">Transmembrane</keyword>
<reference evidence="6 7" key="1">
    <citation type="submission" date="2016-10" db="EMBL/GenBank/DDBJ databases">
        <authorList>
            <person name="de Groot N.N."/>
        </authorList>
    </citation>
    <scope>NUCLEOTIDE SEQUENCE [LARGE SCALE GENOMIC DNA]</scope>
    <source>
        <strain evidence="6 7">DSM 14858</strain>
    </source>
</reference>
<feature type="transmembrane region" description="Helical" evidence="5">
    <location>
        <begin position="199"/>
        <end position="217"/>
    </location>
</feature>
<dbReference type="AlphaFoldDB" id="A0A1H7HBX3"/>
<organism evidence="6 7">
    <name type="scientific">Jannaschia helgolandensis</name>
    <dbReference type="NCBI Taxonomy" id="188906"/>
    <lineage>
        <taxon>Bacteria</taxon>
        <taxon>Pseudomonadati</taxon>
        <taxon>Pseudomonadota</taxon>
        <taxon>Alphaproteobacteria</taxon>
        <taxon>Rhodobacterales</taxon>
        <taxon>Roseobacteraceae</taxon>
        <taxon>Jannaschia</taxon>
    </lineage>
</organism>
<name>A0A1H7HBX3_9RHOB</name>
<protein>
    <submittedName>
        <fullName evidence="6">Hemolysin III</fullName>
    </submittedName>
</protein>
<dbReference type="OrthoDB" id="9813689at2"/>
<sequence length="222" mass="23739">MTRSDTIPTMCRPYDRAERLSDAVVHLAGLALAVVAVPVLITMTAILRGDAMGIAAVSVYGATLIGMLSASLAYNHVPVPEWNDRLRRLDLSAIYLKIAGTVTPFALLSGTGSTFLIAMWTAAIVATATAFLRRRRSTVLSVGIGLAMGWAVLIGGGEVIATTSWPVFGLMLAGGVLYSLGTPFLMLEKMRFHNAIWHGFVVAASVVYFVAIMWHMVGTRIA</sequence>
<dbReference type="Pfam" id="PF03006">
    <property type="entry name" value="HlyIII"/>
    <property type="match status" value="1"/>
</dbReference>
<proteinExistence type="predicted"/>
<feature type="transmembrane region" description="Helical" evidence="5">
    <location>
        <begin position="53"/>
        <end position="77"/>
    </location>
</feature>
<feature type="transmembrane region" description="Helical" evidence="5">
    <location>
        <begin position="24"/>
        <end position="47"/>
    </location>
</feature>
<evidence type="ECO:0000256" key="3">
    <source>
        <dbReference type="ARBA" id="ARBA00022989"/>
    </source>
</evidence>
<dbReference type="RefSeq" id="WP_092759731.1">
    <property type="nucleotide sequence ID" value="NZ_CAXBJT010000025.1"/>
</dbReference>
<gene>
    <name evidence="6" type="ORF">SAMN04488526_0669</name>
</gene>
<feature type="transmembrane region" description="Helical" evidence="5">
    <location>
        <begin position="89"/>
        <end position="108"/>
    </location>
</feature>
<comment type="subcellular location">
    <subcellularLocation>
        <location evidence="1">Membrane</location>
        <topology evidence="1">Multi-pass membrane protein</topology>
    </subcellularLocation>
</comment>
<feature type="transmembrane region" description="Helical" evidence="5">
    <location>
        <begin position="139"/>
        <end position="161"/>
    </location>
</feature>
<dbReference type="GO" id="GO:0016020">
    <property type="term" value="C:membrane"/>
    <property type="evidence" value="ECO:0007669"/>
    <property type="project" value="UniProtKB-SubCell"/>
</dbReference>
<evidence type="ECO:0000313" key="7">
    <source>
        <dbReference type="Proteomes" id="UP000199283"/>
    </source>
</evidence>
<feature type="transmembrane region" description="Helical" evidence="5">
    <location>
        <begin position="114"/>
        <end position="132"/>
    </location>
</feature>
<evidence type="ECO:0000256" key="4">
    <source>
        <dbReference type="ARBA" id="ARBA00023136"/>
    </source>
</evidence>
<dbReference type="EMBL" id="FNZQ01000001">
    <property type="protein sequence ID" value="SEK47936.1"/>
    <property type="molecule type" value="Genomic_DNA"/>
</dbReference>
<accession>A0A1H7HBX3</accession>
<keyword evidence="7" id="KW-1185">Reference proteome</keyword>
<evidence type="ECO:0000256" key="2">
    <source>
        <dbReference type="ARBA" id="ARBA00022692"/>
    </source>
</evidence>